<gene>
    <name evidence="2" type="ORF">NTJ_01706</name>
</gene>
<sequence>MRGWGEKDASYLTIATIVSPPQLIAPRSINPNSPPAAAAAHPPSALCVLSTRTAQYEPSPVADQECTPVRRDCNLTSGLSFGIAWLVFFSALVDGR</sequence>
<feature type="transmembrane region" description="Helical" evidence="1">
    <location>
        <begin position="75"/>
        <end position="93"/>
    </location>
</feature>
<dbReference type="EMBL" id="AP028909">
    <property type="protein sequence ID" value="BES88899.1"/>
    <property type="molecule type" value="Genomic_DNA"/>
</dbReference>
<name>A0ABN7A9B1_9HEMI</name>
<proteinExistence type="predicted"/>
<keyword evidence="1" id="KW-1133">Transmembrane helix</keyword>
<dbReference type="Proteomes" id="UP001307889">
    <property type="component" value="Chromosome 1"/>
</dbReference>
<protein>
    <submittedName>
        <fullName evidence="2">Uncharacterized protein</fullName>
    </submittedName>
</protein>
<evidence type="ECO:0000256" key="1">
    <source>
        <dbReference type="SAM" id="Phobius"/>
    </source>
</evidence>
<evidence type="ECO:0000313" key="2">
    <source>
        <dbReference type="EMBL" id="BES88899.1"/>
    </source>
</evidence>
<keyword evidence="3" id="KW-1185">Reference proteome</keyword>
<reference evidence="2 3" key="1">
    <citation type="submission" date="2023-09" db="EMBL/GenBank/DDBJ databases">
        <title>Nesidiocoris tenuis whole genome shotgun sequence.</title>
        <authorList>
            <person name="Shibata T."/>
            <person name="Shimoda M."/>
            <person name="Kobayashi T."/>
            <person name="Uehara T."/>
        </authorList>
    </citation>
    <scope>NUCLEOTIDE SEQUENCE [LARGE SCALE GENOMIC DNA]</scope>
    <source>
        <strain evidence="2 3">Japan</strain>
    </source>
</reference>
<accession>A0ABN7A9B1</accession>
<keyword evidence="1" id="KW-0472">Membrane</keyword>
<evidence type="ECO:0000313" key="3">
    <source>
        <dbReference type="Proteomes" id="UP001307889"/>
    </source>
</evidence>
<keyword evidence="1" id="KW-0812">Transmembrane</keyword>
<organism evidence="2 3">
    <name type="scientific">Nesidiocoris tenuis</name>
    <dbReference type="NCBI Taxonomy" id="355587"/>
    <lineage>
        <taxon>Eukaryota</taxon>
        <taxon>Metazoa</taxon>
        <taxon>Ecdysozoa</taxon>
        <taxon>Arthropoda</taxon>
        <taxon>Hexapoda</taxon>
        <taxon>Insecta</taxon>
        <taxon>Pterygota</taxon>
        <taxon>Neoptera</taxon>
        <taxon>Paraneoptera</taxon>
        <taxon>Hemiptera</taxon>
        <taxon>Heteroptera</taxon>
        <taxon>Panheteroptera</taxon>
        <taxon>Cimicomorpha</taxon>
        <taxon>Miridae</taxon>
        <taxon>Dicyphina</taxon>
        <taxon>Nesidiocoris</taxon>
    </lineage>
</organism>